<dbReference type="RefSeq" id="WP_024479601.1">
    <property type="nucleotide sequence ID" value="NZ_CANLMK010000012.1"/>
</dbReference>
<protein>
    <submittedName>
        <fullName evidence="1">Uncharacterized protein</fullName>
    </submittedName>
</protein>
<dbReference type="AlphaFoldDB" id="A0A1G7JQX4"/>
<accession>A0A1G7JQX4</accession>
<organism evidence="1 2">
    <name type="scientific">Cellulophaga baltica</name>
    <dbReference type="NCBI Taxonomy" id="76594"/>
    <lineage>
        <taxon>Bacteria</taxon>
        <taxon>Pseudomonadati</taxon>
        <taxon>Bacteroidota</taxon>
        <taxon>Flavobacteriia</taxon>
        <taxon>Flavobacteriales</taxon>
        <taxon>Flavobacteriaceae</taxon>
        <taxon>Cellulophaga</taxon>
    </lineage>
</organism>
<dbReference type="Proteomes" id="UP000182114">
    <property type="component" value="Unassembled WGS sequence"/>
</dbReference>
<sequence>MPNRNLNTLPVYRKALDLCSMSREIVSYITYNKDLLHLYKSQSHRDIIADSLLTDAILIPQKIELAERSESHLIRTSTIHHINIITKNILSYCRGLEMDGLKEKEYLNLLREELKIFRKTYRIWKRSL</sequence>
<dbReference type="EMBL" id="FNBD01000010">
    <property type="protein sequence ID" value="SDF27204.1"/>
    <property type="molecule type" value="Genomic_DNA"/>
</dbReference>
<keyword evidence="2" id="KW-1185">Reference proteome</keyword>
<evidence type="ECO:0000313" key="1">
    <source>
        <dbReference type="EMBL" id="SDF27204.1"/>
    </source>
</evidence>
<gene>
    <name evidence="1" type="ORF">SAMN04487992_11059</name>
</gene>
<name>A0A1G7JQX4_9FLAO</name>
<dbReference type="GeneID" id="78062857"/>
<evidence type="ECO:0000313" key="2">
    <source>
        <dbReference type="Proteomes" id="UP000182114"/>
    </source>
</evidence>
<dbReference type="eggNOG" id="ENOG5030U5C">
    <property type="taxonomic scope" value="Bacteria"/>
</dbReference>
<reference evidence="2" key="1">
    <citation type="submission" date="2016-10" db="EMBL/GenBank/DDBJ databases">
        <authorList>
            <person name="Varghese N."/>
            <person name="Submissions S."/>
        </authorList>
    </citation>
    <scope>NUCLEOTIDE SEQUENCE [LARGE SCALE GENOMIC DNA]</scope>
    <source>
        <strain evidence="2">DSM 24729</strain>
    </source>
</reference>
<proteinExistence type="predicted"/>